<keyword evidence="1" id="KW-0378">Hydrolase</keyword>
<accession>A0ABT8DE77</accession>
<dbReference type="GO" id="GO:0016787">
    <property type="term" value="F:hydrolase activity"/>
    <property type="evidence" value="ECO:0007669"/>
    <property type="project" value="UniProtKB-KW"/>
</dbReference>
<dbReference type="Pfam" id="PF02585">
    <property type="entry name" value="PIG-L"/>
    <property type="match status" value="1"/>
</dbReference>
<evidence type="ECO:0000313" key="2">
    <source>
        <dbReference type="Proteomes" id="UP001243846"/>
    </source>
</evidence>
<comment type="caution">
    <text evidence="1">The sequence shown here is derived from an EMBL/GenBank/DDBJ whole genome shotgun (WGS) entry which is preliminary data.</text>
</comment>
<dbReference type="InterPro" id="IPR024078">
    <property type="entry name" value="LmbE-like_dom_sf"/>
</dbReference>
<keyword evidence="2" id="KW-1185">Reference proteome</keyword>
<dbReference type="SUPFAM" id="SSF102588">
    <property type="entry name" value="LmbE-like"/>
    <property type="match status" value="1"/>
</dbReference>
<dbReference type="Gene3D" id="3.40.50.10320">
    <property type="entry name" value="LmbE-like"/>
    <property type="match status" value="1"/>
</dbReference>
<dbReference type="EMBL" id="JAUFRC010000003">
    <property type="protein sequence ID" value="MDN3714083.1"/>
    <property type="molecule type" value="Genomic_DNA"/>
</dbReference>
<dbReference type="EC" id="3.5.1.-" evidence="1"/>
<evidence type="ECO:0000313" key="1">
    <source>
        <dbReference type="EMBL" id="MDN3714083.1"/>
    </source>
</evidence>
<gene>
    <name evidence="1" type="ORF">QWZ10_24025</name>
</gene>
<sequence length="355" mass="37616">MAALRAGVNVSIACSTRGEGGQNISGPERGARLGLLRSTEMERAAAVIDADVHWLGFGPQDQVFDFGFSKSGEDTLARWGGADVMIGRMVALFRETRPDIILPTFLDVPGQHGHHRAMTAAALAAWRLSGDKSYHISDATLWDSAKFYLPSWSGGGATYDDELSPPAASVTEAAQGVEPWTGASWTAIGEASRLCHASQDMGDPLAERAESWALHRVDGPDESDLLDGLPQGLGDLAENYGGPARLRDLGAIFDAARTLRGPALLDALGEADRLLEAAQAAQSNPFRAAHGHRLARQKQALDHAMLLAAGLMPTRIGTRDAVLAAGQETLLECVPRVEAEISYHLPKGLSVAGSV</sequence>
<organism evidence="1 2">
    <name type="scientific">Paracoccus cavernae</name>
    <dbReference type="NCBI Taxonomy" id="1571207"/>
    <lineage>
        <taxon>Bacteria</taxon>
        <taxon>Pseudomonadati</taxon>
        <taxon>Pseudomonadota</taxon>
        <taxon>Alphaproteobacteria</taxon>
        <taxon>Rhodobacterales</taxon>
        <taxon>Paracoccaceae</taxon>
        <taxon>Paracoccus</taxon>
    </lineage>
</organism>
<dbReference type="Proteomes" id="UP001243846">
    <property type="component" value="Unassembled WGS sequence"/>
</dbReference>
<reference evidence="2" key="1">
    <citation type="journal article" date="2019" name="Int. J. Syst. Evol. Microbiol.">
        <title>The Global Catalogue of Microorganisms (GCM) 10K type strain sequencing project: providing services to taxonomists for standard genome sequencing and annotation.</title>
        <authorList>
            <consortium name="The Broad Institute Genomics Platform"/>
            <consortium name="The Broad Institute Genome Sequencing Center for Infectious Disease"/>
            <person name="Wu L."/>
            <person name="Ma J."/>
        </authorList>
    </citation>
    <scope>NUCLEOTIDE SEQUENCE [LARGE SCALE GENOMIC DNA]</scope>
    <source>
        <strain evidence="2">CECT 8482</strain>
    </source>
</reference>
<dbReference type="InterPro" id="IPR003737">
    <property type="entry name" value="GlcNAc_PI_deacetylase-related"/>
</dbReference>
<protein>
    <submittedName>
        <fullName evidence="1">PIG-L family deacetylase</fullName>
        <ecNumber evidence="1">3.5.1.-</ecNumber>
    </submittedName>
</protein>
<proteinExistence type="predicted"/>
<name>A0ABT8DE77_9RHOB</name>